<feature type="transmembrane region" description="Helical" evidence="5">
    <location>
        <begin position="64"/>
        <end position="81"/>
    </location>
</feature>
<dbReference type="InterPro" id="IPR007016">
    <property type="entry name" value="O-antigen_ligase-rel_domated"/>
</dbReference>
<feature type="transmembrane region" description="Helical" evidence="5">
    <location>
        <begin position="37"/>
        <end position="57"/>
    </location>
</feature>
<evidence type="ECO:0000256" key="5">
    <source>
        <dbReference type="SAM" id="Phobius"/>
    </source>
</evidence>
<name>A0A0M0LH66_9BACI</name>
<gene>
    <name evidence="7" type="ORF">AMD01_01320</name>
</gene>
<organism evidence="7 8">
    <name type="scientific">Priestia koreensis</name>
    <dbReference type="NCBI Taxonomy" id="284581"/>
    <lineage>
        <taxon>Bacteria</taxon>
        <taxon>Bacillati</taxon>
        <taxon>Bacillota</taxon>
        <taxon>Bacilli</taxon>
        <taxon>Bacillales</taxon>
        <taxon>Bacillaceae</taxon>
        <taxon>Priestia</taxon>
    </lineage>
</organism>
<keyword evidence="2 5" id="KW-0812">Transmembrane</keyword>
<evidence type="ECO:0000256" key="4">
    <source>
        <dbReference type="ARBA" id="ARBA00023136"/>
    </source>
</evidence>
<reference evidence="8" key="1">
    <citation type="submission" date="2015-08" db="EMBL/GenBank/DDBJ databases">
        <title>Fjat-14210 dsm16467.</title>
        <authorList>
            <person name="Liu B."/>
            <person name="Wang J."/>
            <person name="Zhu Y."/>
            <person name="Liu G."/>
            <person name="Chen Q."/>
            <person name="Chen Z."/>
            <person name="Lan J."/>
            <person name="Che J."/>
            <person name="Ge C."/>
            <person name="Shi H."/>
            <person name="Pan Z."/>
            <person name="Liu X."/>
        </authorList>
    </citation>
    <scope>NUCLEOTIDE SEQUENCE [LARGE SCALE GENOMIC DNA]</scope>
    <source>
        <strain evidence="8">DSM 16467</strain>
    </source>
</reference>
<evidence type="ECO:0000259" key="6">
    <source>
        <dbReference type="Pfam" id="PF04932"/>
    </source>
</evidence>
<evidence type="ECO:0000256" key="3">
    <source>
        <dbReference type="ARBA" id="ARBA00022989"/>
    </source>
</evidence>
<evidence type="ECO:0000256" key="2">
    <source>
        <dbReference type="ARBA" id="ARBA00022692"/>
    </source>
</evidence>
<feature type="transmembrane region" description="Helical" evidence="5">
    <location>
        <begin position="87"/>
        <end position="103"/>
    </location>
</feature>
<keyword evidence="3 5" id="KW-1133">Transmembrane helix</keyword>
<accession>A0A0M0LH66</accession>
<feature type="transmembrane region" description="Helical" evidence="5">
    <location>
        <begin position="357"/>
        <end position="374"/>
    </location>
</feature>
<evidence type="ECO:0000313" key="7">
    <source>
        <dbReference type="EMBL" id="KOO50425.1"/>
    </source>
</evidence>
<feature type="transmembrane region" description="Helical" evidence="5">
    <location>
        <begin position="205"/>
        <end position="230"/>
    </location>
</feature>
<dbReference type="GO" id="GO:0016020">
    <property type="term" value="C:membrane"/>
    <property type="evidence" value="ECO:0007669"/>
    <property type="project" value="UniProtKB-SubCell"/>
</dbReference>
<evidence type="ECO:0000256" key="1">
    <source>
        <dbReference type="ARBA" id="ARBA00004141"/>
    </source>
</evidence>
<dbReference type="AlphaFoldDB" id="A0A0M0LH66"/>
<comment type="caution">
    <text evidence="7">The sequence shown here is derived from an EMBL/GenBank/DDBJ whole genome shotgun (WGS) entry which is preliminary data.</text>
</comment>
<dbReference type="Proteomes" id="UP000037558">
    <property type="component" value="Unassembled WGS sequence"/>
</dbReference>
<feature type="transmembrane region" description="Helical" evidence="5">
    <location>
        <begin position="332"/>
        <end position="350"/>
    </location>
</feature>
<keyword evidence="8" id="KW-1185">Reference proteome</keyword>
<feature type="domain" description="O-antigen ligase-related" evidence="6">
    <location>
        <begin position="205"/>
        <end position="316"/>
    </location>
</feature>
<feature type="transmembrane region" description="Helical" evidence="5">
    <location>
        <begin position="110"/>
        <end position="131"/>
    </location>
</feature>
<feature type="transmembrane region" description="Helical" evidence="5">
    <location>
        <begin position="242"/>
        <end position="259"/>
    </location>
</feature>
<feature type="transmembrane region" description="Helical" evidence="5">
    <location>
        <begin position="380"/>
        <end position="399"/>
    </location>
</feature>
<dbReference type="Pfam" id="PF04932">
    <property type="entry name" value="Wzy_C"/>
    <property type="match status" value="1"/>
</dbReference>
<proteinExistence type="predicted"/>
<protein>
    <recommendedName>
        <fullName evidence="6">O-antigen ligase-related domain-containing protein</fullName>
    </recommendedName>
</protein>
<dbReference type="EMBL" id="LILC01000002">
    <property type="protein sequence ID" value="KOO50425.1"/>
    <property type="molecule type" value="Genomic_DNA"/>
</dbReference>
<keyword evidence="4 5" id="KW-0472">Membrane</keyword>
<dbReference type="PATRIC" id="fig|284581.3.peg.517"/>
<sequence>MKIKKIEFKLYEYLIMTILIMATDSIVFRTVFHPYNYYFLTVVGAICAMLVLGNLHIFSQKNKFPLALFFAFSIIVTSLIYLDTDFFVVYKILVIALGLYLFVKWDISKLANIYVSVIVFIALFSIIGTLANRLIISNPIFPTLNDGEYGTKTAFFYNIRLGWTQLVYYRNQGPFWEPGAFQAYLNLAVFFKLFLVKRNLKNLEFLILITAVFSTLSTTGIIVLCLLILARGINNDKSDWKFKTINVVTIVTILGISLFNSNINEQLFSKFNNSSSSVISSETRKESIITNMKIISQNPFTGFGITNGSGLYNKISSLNKDIDQNVNTSTLLYSWSIFGIVYALLSLYAYMKLSTAFVKGILPKIIVLIAILIITNTEDWTYSVWFNVLLIYGIMMPSVKRINSNEVIPITKIS</sequence>
<feature type="transmembrane region" description="Helical" evidence="5">
    <location>
        <begin position="12"/>
        <end position="31"/>
    </location>
</feature>
<evidence type="ECO:0000313" key="8">
    <source>
        <dbReference type="Proteomes" id="UP000037558"/>
    </source>
</evidence>
<comment type="subcellular location">
    <subcellularLocation>
        <location evidence="1">Membrane</location>
        <topology evidence="1">Multi-pass membrane protein</topology>
    </subcellularLocation>
</comment>
<dbReference type="STRING" id="284581.AMD01_01320"/>